<dbReference type="RefSeq" id="WP_343908261.1">
    <property type="nucleotide sequence ID" value="NZ_BAAAJE010000015.1"/>
</dbReference>
<evidence type="ECO:0000313" key="4">
    <source>
        <dbReference type="Proteomes" id="UP001499979"/>
    </source>
</evidence>
<comment type="caution">
    <text evidence="3">The sequence shown here is derived from an EMBL/GenBank/DDBJ whole genome shotgun (WGS) entry which is preliminary data.</text>
</comment>
<protein>
    <submittedName>
        <fullName evidence="3">Universal stress protein</fullName>
    </submittedName>
</protein>
<gene>
    <name evidence="3" type="ORF">GCM10009606_28670</name>
</gene>
<keyword evidence="4" id="KW-1185">Reference proteome</keyword>
<proteinExistence type="inferred from homology"/>
<dbReference type="InterPro" id="IPR006015">
    <property type="entry name" value="Universal_stress_UspA"/>
</dbReference>
<name>A0ABN1UEX8_9ACTN</name>
<dbReference type="PANTHER" id="PTHR46553:SF3">
    <property type="entry name" value="ADENINE NUCLEOTIDE ALPHA HYDROLASES-LIKE SUPERFAMILY PROTEIN"/>
    <property type="match status" value="1"/>
</dbReference>
<dbReference type="Proteomes" id="UP001499979">
    <property type="component" value="Unassembled WGS sequence"/>
</dbReference>
<feature type="domain" description="UspA" evidence="2">
    <location>
        <begin position="157"/>
        <end position="285"/>
    </location>
</feature>
<accession>A0ABN1UEX8</accession>
<evidence type="ECO:0000313" key="3">
    <source>
        <dbReference type="EMBL" id="GAA1148220.1"/>
    </source>
</evidence>
<dbReference type="SUPFAM" id="SSF52402">
    <property type="entry name" value="Adenine nucleotide alpha hydrolases-like"/>
    <property type="match status" value="2"/>
</dbReference>
<dbReference type="PANTHER" id="PTHR46553">
    <property type="entry name" value="ADENINE NUCLEOTIDE ALPHA HYDROLASES-LIKE SUPERFAMILY PROTEIN"/>
    <property type="match status" value="1"/>
</dbReference>
<dbReference type="Gene3D" id="3.40.50.620">
    <property type="entry name" value="HUPs"/>
    <property type="match status" value="2"/>
</dbReference>
<dbReference type="PRINTS" id="PR01438">
    <property type="entry name" value="UNVRSLSTRESS"/>
</dbReference>
<reference evidence="3 4" key="1">
    <citation type="journal article" date="2019" name="Int. J. Syst. Evol. Microbiol.">
        <title>The Global Catalogue of Microorganisms (GCM) 10K type strain sequencing project: providing services to taxonomists for standard genome sequencing and annotation.</title>
        <authorList>
            <consortium name="The Broad Institute Genomics Platform"/>
            <consortium name="The Broad Institute Genome Sequencing Center for Infectious Disease"/>
            <person name="Wu L."/>
            <person name="Ma J."/>
        </authorList>
    </citation>
    <scope>NUCLEOTIDE SEQUENCE [LARGE SCALE GENOMIC DNA]</scope>
    <source>
        <strain evidence="3 4">JCM 11813</strain>
    </source>
</reference>
<organism evidence="3 4">
    <name type="scientific">Nocardioides aquiterrae</name>
    <dbReference type="NCBI Taxonomy" id="203799"/>
    <lineage>
        <taxon>Bacteria</taxon>
        <taxon>Bacillati</taxon>
        <taxon>Actinomycetota</taxon>
        <taxon>Actinomycetes</taxon>
        <taxon>Propionibacteriales</taxon>
        <taxon>Nocardioidaceae</taxon>
        <taxon>Nocardioides</taxon>
    </lineage>
</organism>
<comment type="similarity">
    <text evidence="1">Belongs to the universal stress protein A family.</text>
</comment>
<evidence type="ECO:0000256" key="1">
    <source>
        <dbReference type="ARBA" id="ARBA00008791"/>
    </source>
</evidence>
<dbReference type="Pfam" id="PF00582">
    <property type="entry name" value="Usp"/>
    <property type="match status" value="2"/>
</dbReference>
<dbReference type="InterPro" id="IPR014729">
    <property type="entry name" value="Rossmann-like_a/b/a_fold"/>
</dbReference>
<dbReference type="EMBL" id="BAAAJE010000015">
    <property type="protein sequence ID" value="GAA1148220.1"/>
    <property type="molecule type" value="Genomic_DNA"/>
</dbReference>
<feature type="domain" description="UspA" evidence="2">
    <location>
        <begin position="6"/>
        <end position="148"/>
    </location>
</feature>
<dbReference type="InterPro" id="IPR006016">
    <property type="entry name" value="UspA"/>
</dbReference>
<evidence type="ECO:0000259" key="2">
    <source>
        <dbReference type="Pfam" id="PF00582"/>
    </source>
</evidence>
<sequence length="295" mass="30349">MTTTPRTVVVGVDGSEGADAALAWAARHAQLAGADLELVHAVALPSMAGIGWSVDASLEAGRLQRALEVEGEKAVTRARRSMLDRHPQLTIRSEVVTGDPREVLLDRGAAAYLLVVGSHGRGPVRSLLVGSVGAALARHATTPTVVVRGSTGGTGGVVAGVESAACAAPVLEFAFEYAELHGLRVTALRSVPDGIAGTIPTRLPEPDGQDVAAARAMLAEATGPVAARHPDVRLHLEVARGRPAEGLLRHADGASLVVVGTSRHHVGNDAVATVEHAACPVAVVPVQEPEPRERS</sequence>